<protein>
    <submittedName>
        <fullName evidence="1">Uncharacterized protein</fullName>
    </submittedName>
</protein>
<proteinExistence type="predicted"/>
<comment type="caution">
    <text evidence="1">The sequence shown here is derived from an EMBL/GenBank/DDBJ whole genome shotgun (WGS) entry which is preliminary data.</text>
</comment>
<dbReference type="AntiFam" id="ANF00225">
    <property type="entry name" value="Shadow ORF (opposite tuf)"/>
</dbReference>
<accession>A0A645EPE0</accession>
<gene>
    <name evidence="1" type="ORF">SDC9_151116</name>
</gene>
<reference evidence="1" key="1">
    <citation type="submission" date="2019-08" db="EMBL/GenBank/DDBJ databases">
        <authorList>
            <person name="Kucharzyk K."/>
            <person name="Murdoch R.W."/>
            <person name="Higgins S."/>
            <person name="Loffler F."/>
        </authorList>
    </citation>
    <scope>NUCLEOTIDE SEQUENCE</scope>
</reference>
<sequence>MLAGLRHRAVRRAHNQDRAVHLGGTGDHVLNIVRVTRAVNVRIVTRFRFVLDVRGVDRDSTRFLFRRLVDFVVLHRLGFALLRQRHRDRRRQRRLAVVYVPDRPDVDVRFRSLEFCLCHYNQSS</sequence>
<name>A0A645EPE0_9ZZZZ</name>
<dbReference type="EMBL" id="VSSQ01049798">
    <property type="protein sequence ID" value="MPN03881.1"/>
    <property type="molecule type" value="Genomic_DNA"/>
</dbReference>
<evidence type="ECO:0000313" key="1">
    <source>
        <dbReference type="EMBL" id="MPN03881.1"/>
    </source>
</evidence>
<organism evidence="1">
    <name type="scientific">bioreactor metagenome</name>
    <dbReference type="NCBI Taxonomy" id="1076179"/>
    <lineage>
        <taxon>unclassified sequences</taxon>
        <taxon>metagenomes</taxon>
        <taxon>ecological metagenomes</taxon>
    </lineage>
</organism>
<dbReference type="AlphaFoldDB" id="A0A645EPE0"/>